<sequence>MIPSVAGPELEASLTEVADGVYAYVQPPGGWCVSNAGVVAGPDGALVIDTLATERRARRLRDAVDALRPGPRRTVVNTHHHGDHNFGNHLFGPAAQVVAHELARTEMAATGMALTGLWPDVQWGDVRVTLPTLTFAGRAAVHVGDRRVELLHVGPAHTTNDVVAWLPDERVLFAGDVVLSGSTPFNLMGSVSGALVAVRRLRELGARTIVCGHGPVAGPEVFDTTTDYLEWIQRLAADGAAAGLTPLEVARESGTGDFGHLIDPERIVGNLHRAYAELGPGDLGRPLDVVSIFGEMVEYNDGLVPTCLA</sequence>
<dbReference type="SMART" id="SM00849">
    <property type="entry name" value="Lactamase_B"/>
    <property type="match status" value="1"/>
</dbReference>
<dbReference type="SUPFAM" id="SSF56281">
    <property type="entry name" value="Metallo-hydrolase/oxidoreductase"/>
    <property type="match status" value="1"/>
</dbReference>
<dbReference type="InterPro" id="IPR050855">
    <property type="entry name" value="NDM-1-like"/>
</dbReference>
<name>A0A919IRD4_9ACTN</name>
<keyword evidence="3" id="KW-1185">Reference proteome</keyword>
<proteinExistence type="predicted"/>
<accession>A0A919IRD4</accession>
<dbReference type="PANTHER" id="PTHR42951">
    <property type="entry name" value="METALLO-BETA-LACTAMASE DOMAIN-CONTAINING"/>
    <property type="match status" value="1"/>
</dbReference>
<dbReference type="Pfam" id="PF00753">
    <property type="entry name" value="Lactamase_B"/>
    <property type="match status" value="1"/>
</dbReference>
<protein>
    <submittedName>
        <fullName evidence="2">MBL fold metallo-hydrolase</fullName>
    </submittedName>
</protein>
<reference evidence="2" key="1">
    <citation type="submission" date="2021-01" db="EMBL/GenBank/DDBJ databases">
        <title>Whole genome shotgun sequence of Actinoplanes cyaneus NBRC 14990.</title>
        <authorList>
            <person name="Komaki H."/>
            <person name="Tamura T."/>
        </authorList>
    </citation>
    <scope>NUCLEOTIDE SEQUENCE</scope>
    <source>
        <strain evidence="2">NBRC 14990</strain>
    </source>
</reference>
<dbReference type="RefSeq" id="WP_239175596.1">
    <property type="nucleotide sequence ID" value="NZ_BAAAUC010000024.1"/>
</dbReference>
<dbReference type="CDD" id="cd16282">
    <property type="entry name" value="metallo-hydrolase-like_MBL-fold"/>
    <property type="match status" value="1"/>
</dbReference>
<comment type="caution">
    <text evidence="2">The sequence shown here is derived from an EMBL/GenBank/DDBJ whole genome shotgun (WGS) entry which is preliminary data.</text>
</comment>
<organism evidence="2 3">
    <name type="scientific">Actinoplanes cyaneus</name>
    <dbReference type="NCBI Taxonomy" id="52696"/>
    <lineage>
        <taxon>Bacteria</taxon>
        <taxon>Bacillati</taxon>
        <taxon>Actinomycetota</taxon>
        <taxon>Actinomycetes</taxon>
        <taxon>Micromonosporales</taxon>
        <taxon>Micromonosporaceae</taxon>
        <taxon>Actinoplanes</taxon>
    </lineage>
</organism>
<evidence type="ECO:0000313" key="2">
    <source>
        <dbReference type="EMBL" id="GID69897.1"/>
    </source>
</evidence>
<dbReference type="InterPro" id="IPR001279">
    <property type="entry name" value="Metallo-B-lactamas"/>
</dbReference>
<dbReference type="Proteomes" id="UP000619479">
    <property type="component" value="Unassembled WGS sequence"/>
</dbReference>
<dbReference type="Gene3D" id="3.60.15.10">
    <property type="entry name" value="Ribonuclease Z/Hydroxyacylglutathione hydrolase-like"/>
    <property type="match status" value="1"/>
</dbReference>
<feature type="domain" description="Metallo-beta-lactamase" evidence="1">
    <location>
        <begin position="33"/>
        <end position="213"/>
    </location>
</feature>
<dbReference type="InterPro" id="IPR036866">
    <property type="entry name" value="RibonucZ/Hydroxyglut_hydro"/>
</dbReference>
<dbReference type="PANTHER" id="PTHR42951:SF4">
    <property type="entry name" value="ACYL-COENZYME A THIOESTERASE MBLAC2"/>
    <property type="match status" value="1"/>
</dbReference>
<dbReference type="EMBL" id="BOMH01000068">
    <property type="protein sequence ID" value="GID69897.1"/>
    <property type="molecule type" value="Genomic_DNA"/>
</dbReference>
<evidence type="ECO:0000259" key="1">
    <source>
        <dbReference type="SMART" id="SM00849"/>
    </source>
</evidence>
<dbReference type="AlphaFoldDB" id="A0A919IRD4"/>
<evidence type="ECO:0000313" key="3">
    <source>
        <dbReference type="Proteomes" id="UP000619479"/>
    </source>
</evidence>
<gene>
    <name evidence="2" type="ORF">Acy02nite_77780</name>
</gene>